<evidence type="ECO:0000256" key="1">
    <source>
        <dbReference type="SAM" id="Phobius"/>
    </source>
</evidence>
<gene>
    <name evidence="2" type="ORF">CCHR01_05486</name>
</gene>
<keyword evidence="1" id="KW-0472">Membrane</keyword>
<keyword evidence="3" id="KW-1185">Reference proteome</keyword>
<keyword evidence="1" id="KW-1133">Transmembrane helix</keyword>
<comment type="caution">
    <text evidence="2">The sequence shown here is derived from an EMBL/GenBank/DDBJ whole genome shotgun (WGS) entry which is preliminary data.</text>
</comment>
<dbReference type="Proteomes" id="UP001243330">
    <property type="component" value="Unassembled WGS sequence"/>
</dbReference>
<protein>
    <submittedName>
        <fullName evidence="2">Uncharacterized protein</fullName>
    </submittedName>
</protein>
<evidence type="ECO:0000313" key="3">
    <source>
        <dbReference type="Proteomes" id="UP001243330"/>
    </source>
</evidence>
<name>A0AAD9AP95_9PEZI</name>
<dbReference type="AlphaFoldDB" id="A0AAD9AP95"/>
<reference evidence="2" key="1">
    <citation type="submission" date="2023-01" db="EMBL/GenBank/DDBJ databases">
        <title>Colletotrichum chrysophilum M932 genome sequence.</title>
        <authorList>
            <person name="Baroncelli R."/>
        </authorList>
    </citation>
    <scope>NUCLEOTIDE SEQUENCE</scope>
    <source>
        <strain evidence="2">M932</strain>
    </source>
</reference>
<dbReference type="EMBL" id="JAQOWY010000087">
    <property type="protein sequence ID" value="KAK1851891.1"/>
    <property type="molecule type" value="Genomic_DNA"/>
</dbReference>
<organism evidence="2 3">
    <name type="scientific">Colletotrichum chrysophilum</name>
    <dbReference type="NCBI Taxonomy" id="1836956"/>
    <lineage>
        <taxon>Eukaryota</taxon>
        <taxon>Fungi</taxon>
        <taxon>Dikarya</taxon>
        <taxon>Ascomycota</taxon>
        <taxon>Pezizomycotina</taxon>
        <taxon>Sordariomycetes</taxon>
        <taxon>Hypocreomycetidae</taxon>
        <taxon>Glomerellales</taxon>
        <taxon>Glomerellaceae</taxon>
        <taxon>Colletotrichum</taxon>
        <taxon>Colletotrichum gloeosporioides species complex</taxon>
    </lineage>
</organism>
<evidence type="ECO:0000313" key="2">
    <source>
        <dbReference type="EMBL" id="KAK1851891.1"/>
    </source>
</evidence>
<sequence>MQSERRSGRRVQRFSFCRLFSPTSLRCGSLFSSSSPSSPMTISSTCSETEERPRSYARVFVTIAAAAIAAAAAATAAIVIRLIIVLESAQPLSVSLAPAPVLPKLHPYLPDLRHIHTKRLDERRLPHTHTRANNLLQYHTQGAKQRSQASRPKKVTVRLLLFLVSPPPGCCHKPHSSGSRHLTDLHVFLPLPAHSLGPPTNHYRIVEIPPANRPPSSLNRLEAFYFVEKPRKERKKPIA</sequence>
<keyword evidence="1" id="KW-0812">Transmembrane</keyword>
<feature type="transmembrane region" description="Helical" evidence="1">
    <location>
        <begin position="59"/>
        <end position="84"/>
    </location>
</feature>
<proteinExistence type="predicted"/>
<accession>A0AAD9AP95</accession>